<accession>A0ABY4ZP98</accession>
<name>A0ABY4ZP98_9CAUL</name>
<feature type="transmembrane region" description="Helical" evidence="1">
    <location>
        <begin position="182"/>
        <end position="207"/>
    </location>
</feature>
<dbReference type="PANTHER" id="PTHR37814:SF1">
    <property type="entry name" value="MEMBRANE PROTEIN"/>
    <property type="match status" value="1"/>
</dbReference>
<feature type="transmembrane region" description="Helical" evidence="1">
    <location>
        <begin position="341"/>
        <end position="363"/>
    </location>
</feature>
<evidence type="ECO:0000313" key="2">
    <source>
        <dbReference type="EMBL" id="USQ94209.1"/>
    </source>
</evidence>
<evidence type="ECO:0008006" key="4">
    <source>
        <dbReference type="Google" id="ProtNLM"/>
    </source>
</evidence>
<keyword evidence="1" id="KW-1133">Transmembrane helix</keyword>
<keyword evidence="1" id="KW-0472">Membrane</keyword>
<protein>
    <recommendedName>
        <fullName evidence="4">Membrane protein YkvI</fullName>
    </recommendedName>
</protein>
<reference evidence="2 3" key="1">
    <citation type="submission" date="2022-04" db="EMBL/GenBank/DDBJ databases">
        <title>Genome sequence of soybean root-associated Caulobacter segnis RL271.</title>
        <authorList>
            <person name="Longley R."/>
            <person name="Bonito G."/>
            <person name="Trigodet F."/>
            <person name="Crosson S."/>
            <person name="Fiebig A."/>
        </authorList>
    </citation>
    <scope>NUCLEOTIDE SEQUENCE [LARGE SCALE GENOMIC DNA]</scope>
    <source>
        <strain evidence="2 3">RL271</strain>
    </source>
</reference>
<sequence length="373" mass="38956">MSGRSPAWFSRWLLPGLAFKAAVIGGGYATGREIAEFFLPAGPWGGLAGLTLATLVWSGMCVLTFLFARATGTRDYRGFFQALLGRGWVAFELAYGVFVVLVLAVFGAAAGEIGHAVLGAPKVVGMLALLLGVTLFAAFGNRLVEQLFAWVSILLYGVYALFLALALGAFGHKIASAFAVPVQVGAGALVGGATYAGYNIIGAVIVLPVTRHLLSDRDAVTAGLIAGPLAMIPAFVFFVCMCAYAPEIGGAALPSDVLLSKLDLPLFRLLFQLMVFAALLESGTGAVHAVNERLAGAFRARLGRAFGVRARALCALALLLLCMVLAERVGLVGLIAGGYRLLAYALIALYVAPLATLGLVRLARRPALQPELS</sequence>
<feature type="transmembrane region" description="Helical" evidence="1">
    <location>
        <begin position="219"/>
        <end position="246"/>
    </location>
</feature>
<dbReference type="Proteomes" id="UP001057520">
    <property type="component" value="Chromosome"/>
</dbReference>
<dbReference type="PANTHER" id="PTHR37814">
    <property type="entry name" value="CONSERVED MEMBRANE PROTEIN"/>
    <property type="match status" value="1"/>
</dbReference>
<feature type="transmembrane region" description="Helical" evidence="1">
    <location>
        <begin position="312"/>
        <end position="335"/>
    </location>
</feature>
<keyword evidence="3" id="KW-1185">Reference proteome</keyword>
<feature type="transmembrane region" description="Helical" evidence="1">
    <location>
        <begin position="43"/>
        <end position="68"/>
    </location>
</feature>
<feature type="transmembrane region" description="Helical" evidence="1">
    <location>
        <begin position="12"/>
        <end position="31"/>
    </location>
</feature>
<proteinExistence type="predicted"/>
<evidence type="ECO:0000313" key="3">
    <source>
        <dbReference type="Proteomes" id="UP001057520"/>
    </source>
</evidence>
<gene>
    <name evidence="2" type="ORF">MZV50_16555</name>
</gene>
<dbReference type="InterPro" id="IPR038728">
    <property type="entry name" value="YkvI-like"/>
</dbReference>
<evidence type="ECO:0000256" key="1">
    <source>
        <dbReference type="SAM" id="Phobius"/>
    </source>
</evidence>
<feature type="transmembrane region" description="Helical" evidence="1">
    <location>
        <begin position="266"/>
        <end position="291"/>
    </location>
</feature>
<dbReference type="EMBL" id="CP096040">
    <property type="protein sequence ID" value="USQ94209.1"/>
    <property type="molecule type" value="Genomic_DNA"/>
</dbReference>
<feature type="transmembrane region" description="Helical" evidence="1">
    <location>
        <begin position="123"/>
        <end position="140"/>
    </location>
</feature>
<feature type="transmembrane region" description="Helical" evidence="1">
    <location>
        <begin position="89"/>
        <end position="111"/>
    </location>
</feature>
<organism evidence="2 3">
    <name type="scientific">Caulobacter segnis</name>
    <dbReference type="NCBI Taxonomy" id="88688"/>
    <lineage>
        <taxon>Bacteria</taxon>
        <taxon>Pseudomonadati</taxon>
        <taxon>Pseudomonadota</taxon>
        <taxon>Alphaproteobacteria</taxon>
        <taxon>Caulobacterales</taxon>
        <taxon>Caulobacteraceae</taxon>
        <taxon>Caulobacter</taxon>
    </lineage>
</organism>
<feature type="transmembrane region" description="Helical" evidence="1">
    <location>
        <begin position="147"/>
        <end position="170"/>
    </location>
</feature>
<keyword evidence="1" id="KW-0812">Transmembrane</keyword>